<organism evidence="1 2">
    <name type="scientific">Bilifractor porci</name>
    <dbReference type="NCBI Taxonomy" id="2606636"/>
    <lineage>
        <taxon>Bacteria</taxon>
        <taxon>Bacillati</taxon>
        <taxon>Bacillota</taxon>
        <taxon>Clostridia</taxon>
        <taxon>Lachnospirales</taxon>
        <taxon>Lachnospiraceae</taxon>
        <taxon>Bilifractor</taxon>
    </lineage>
</organism>
<proteinExistence type="predicted"/>
<name>A0A7X2P9L1_9FIRM</name>
<sequence>MNDYKLVAPDIDSLLNCFERGFLNPSAPSEALCKAMNPLFEMLREMAPLRKNDEAKAIWVTIPRGSIEDFGSYEDMLEWGDVKNREEYEQYWLEEYPDPVCWYELVIAEAFHKDGSRWFRAVHFGDKPIINAHFDYNDDEKTGFTNREEAVIDLCALLAEPVMESMRRLKEGTYNEFVKANLPYSFRTGVIPRRVLWEREPEWKESDLEGLPEETISAFRALLNSGINHRNRIGRLKSMTANDFFRACAIGYKACGYNGTDLPPVDQYFLHGDGRDEGLSGRGHGLNAGPGIDFDDPAAWDEWYFHREQHGGHPWEVCRGGNSTHVDLYVMHDRRDLDFKYRAGEISEDEYQERIRSSGYFFLIGGKHRAAEAVRFYTALSAAGLPVLLSDADDIMTRFDGTGYVGIVPHSVPTRYCEELFPKKYGDIIDFMHVYREEMEKFGDAIEWLPEEEARLQSSDLRGNQDGI</sequence>
<dbReference type="RefSeq" id="WP_154458681.1">
    <property type="nucleotide sequence ID" value="NZ_VUMV01000008.1"/>
</dbReference>
<reference evidence="1 2" key="1">
    <citation type="submission" date="2019-08" db="EMBL/GenBank/DDBJ databases">
        <title>In-depth cultivation of the pig gut microbiome towards novel bacterial diversity and tailored functional studies.</title>
        <authorList>
            <person name="Wylensek D."/>
            <person name="Hitch T.C.A."/>
            <person name="Clavel T."/>
        </authorList>
    </citation>
    <scope>NUCLEOTIDE SEQUENCE [LARGE SCALE GENOMIC DNA]</scope>
    <source>
        <strain evidence="1 2">Oil+RF-744-WCA-WT-13</strain>
    </source>
</reference>
<protein>
    <submittedName>
        <fullName evidence="1">Uncharacterized protein</fullName>
    </submittedName>
</protein>
<keyword evidence="2" id="KW-1185">Reference proteome</keyword>
<dbReference type="Proteomes" id="UP000466864">
    <property type="component" value="Unassembled WGS sequence"/>
</dbReference>
<dbReference type="AlphaFoldDB" id="A0A7X2P9L1"/>
<accession>A0A7X2P9L1</accession>
<comment type="caution">
    <text evidence="1">The sequence shown here is derived from an EMBL/GenBank/DDBJ whole genome shotgun (WGS) entry which is preliminary data.</text>
</comment>
<dbReference type="EMBL" id="VUMV01000008">
    <property type="protein sequence ID" value="MST82769.1"/>
    <property type="molecule type" value="Genomic_DNA"/>
</dbReference>
<gene>
    <name evidence="1" type="ORF">FYJ60_10635</name>
</gene>
<evidence type="ECO:0000313" key="2">
    <source>
        <dbReference type="Proteomes" id="UP000466864"/>
    </source>
</evidence>
<evidence type="ECO:0000313" key="1">
    <source>
        <dbReference type="EMBL" id="MST82769.1"/>
    </source>
</evidence>